<gene>
    <name evidence="6" type="ORF">OIN59_17225</name>
</gene>
<reference evidence="6" key="1">
    <citation type="submission" date="2022-10" db="EMBL/GenBank/DDBJ databases">
        <title>Description of microaerobic benzene degrading bacteria.</title>
        <authorList>
            <person name="Bedics A."/>
            <person name="Tancsics A."/>
            <person name="Banerjee S."/>
        </authorList>
    </citation>
    <scope>NUCLEOTIDE SEQUENCE</scope>
    <source>
        <strain evidence="6">D2M1</strain>
    </source>
</reference>
<evidence type="ECO:0000313" key="7">
    <source>
        <dbReference type="Proteomes" id="UP001148932"/>
    </source>
</evidence>
<keyword evidence="7" id="KW-1185">Reference proteome</keyword>
<accession>A0ABT5S171</accession>
<dbReference type="EMBL" id="JAPCKI010000010">
    <property type="protein sequence ID" value="MDD2179181.1"/>
    <property type="molecule type" value="Genomic_DNA"/>
</dbReference>
<dbReference type="PANTHER" id="PTHR47366">
    <property type="entry name" value="TWO-ON-TWO HEMOGLOBIN-3"/>
    <property type="match status" value="1"/>
</dbReference>
<dbReference type="CDD" id="cd14773">
    <property type="entry name" value="TrHb2_PhHbO-like_O"/>
    <property type="match status" value="1"/>
</dbReference>
<evidence type="ECO:0000256" key="1">
    <source>
        <dbReference type="ARBA" id="ARBA00022448"/>
    </source>
</evidence>
<keyword evidence="4" id="KW-0408">Iron</keyword>
<evidence type="ECO:0000256" key="3">
    <source>
        <dbReference type="ARBA" id="ARBA00022723"/>
    </source>
</evidence>
<dbReference type="Pfam" id="PF01152">
    <property type="entry name" value="Bac_globin"/>
    <property type="match status" value="1"/>
</dbReference>
<proteinExistence type="inferred from homology"/>
<organism evidence="6 7">
    <name type="scientific">Acidovorax benzenivorans</name>
    <dbReference type="NCBI Taxonomy" id="2987520"/>
    <lineage>
        <taxon>Bacteria</taxon>
        <taxon>Pseudomonadati</taxon>
        <taxon>Pseudomonadota</taxon>
        <taxon>Betaproteobacteria</taxon>
        <taxon>Burkholderiales</taxon>
        <taxon>Comamonadaceae</taxon>
        <taxon>Acidovorax</taxon>
    </lineage>
</organism>
<evidence type="ECO:0000256" key="2">
    <source>
        <dbReference type="ARBA" id="ARBA00022617"/>
    </source>
</evidence>
<evidence type="ECO:0000313" key="6">
    <source>
        <dbReference type="EMBL" id="MDD2179181.1"/>
    </source>
</evidence>
<protein>
    <submittedName>
        <fullName evidence="6">Group II truncated hemoglobin</fullName>
    </submittedName>
</protein>
<evidence type="ECO:0000256" key="5">
    <source>
        <dbReference type="ARBA" id="ARBA00034496"/>
    </source>
</evidence>
<evidence type="ECO:0000256" key="4">
    <source>
        <dbReference type="ARBA" id="ARBA00023004"/>
    </source>
</evidence>
<dbReference type="SUPFAM" id="SSF46458">
    <property type="entry name" value="Globin-like"/>
    <property type="match status" value="1"/>
</dbReference>
<dbReference type="InterPro" id="IPR001486">
    <property type="entry name" value="Hemoglobin_trunc"/>
</dbReference>
<dbReference type="RefSeq" id="WP_274112293.1">
    <property type="nucleotide sequence ID" value="NZ_JAPCKI010000010.1"/>
</dbReference>
<keyword evidence="3" id="KW-0479">Metal-binding</keyword>
<dbReference type="InterPro" id="IPR044203">
    <property type="entry name" value="GlbO/GLB3-like"/>
</dbReference>
<keyword evidence="1" id="KW-0813">Transport</keyword>
<comment type="similarity">
    <text evidence="5">Belongs to the truncated hemoglobin family. Group II subfamily.</text>
</comment>
<comment type="caution">
    <text evidence="6">The sequence shown here is derived from an EMBL/GenBank/DDBJ whole genome shotgun (WGS) entry which is preliminary data.</text>
</comment>
<keyword evidence="2" id="KW-0349">Heme</keyword>
<dbReference type="PANTHER" id="PTHR47366:SF1">
    <property type="entry name" value="TWO-ON-TWO HEMOGLOBIN-3"/>
    <property type="match status" value="1"/>
</dbReference>
<name>A0ABT5S171_9BURK</name>
<sequence>MTSFCDTASTTAATSIYECLGGAPAIQRLVDRFYRLMDELPEAHAVRQLHPSSLSGSAESLFKFLSGWFGGPPLYLLERGHPHLRRRHKPYAIDSVVRDEWMLCMQLALSEQVDDLALRASIQRAFSGMADHLINTDQVTASRIECPSPCHS</sequence>
<dbReference type="Gene3D" id="1.10.490.10">
    <property type="entry name" value="Globins"/>
    <property type="match status" value="1"/>
</dbReference>
<dbReference type="InterPro" id="IPR009050">
    <property type="entry name" value="Globin-like_sf"/>
</dbReference>
<dbReference type="InterPro" id="IPR012292">
    <property type="entry name" value="Globin/Proto"/>
</dbReference>
<dbReference type="Proteomes" id="UP001148932">
    <property type="component" value="Unassembled WGS sequence"/>
</dbReference>